<dbReference type="KEGG" id="lalw:BTM29_03240"/>
<dbReference type="InterPro" id="IPR046348">
    <property type="entry name" value="SIS_dom_sf"/>
</dbReference>
<evidence type="ECO:0000256" key="1">
    <source>
        <dbReference type="ARBA" id="ARBA00023015"/>
    </source>
</evidence>
<dbReference type="SUPFAM" id="SSF53697">
    <property type="entry name" value="SIS domain"/>
    <property type="match status" value="1"/>
</dbReference>
<dbReference type="InterPro" id="IPR001347">
    <property type="entry name" value="SIS_dom"/>
</dbReference>
<dbReference type="GO" id="GO:1901135">
    <property type="term" value="P:carbohydrate derivative metabolic process"/>
    <property type="evidence" value="ECO:0007669"/>
    <property type="project" value="InterPro"/>
</dbReference>
<proteinExistence type="predicted"/>
<dbReference type="Pfam" id="PF01380">
    <property type="entry name" value="SIS"/>
    <property type="match status" value="1"/>
</dbReference>
<reference evidence="7" key="1">
    <citation type="submission" date="2016-12" db="EMBL/GenBank/DDBJ databases">
        <authorList>
            <person name="Jung M.Y."/>
            <person name="Lee S.H."/>
        </authorList>
    </citation>
    <scope>NUCLEOTIDE SEQUENCE [LARGE SCALE GENOMIC DNA]</scope>
    <source>
        <strain evidence="7">WiKim39</strain>
    </source>
</reference>
<organism evidence="6 7">
    <name type="scientific">Companilactobacillus allii</name>
    <dbReference type="NCBI Taxonomy" id="1847728"/>
    <lineage>
        <taxon>Bacteria</taxon>
        <taxon>Bacillati</taxon>
        <taxon>Bacillota</taxon>
        <taxon>Bacilli</taxon>
        <taxon>Lactobacillales</taxon>
        <taxon>Lactobacillaceae</taxon>
        <taxon>Companilactobacillus</taxon>
    </lineage>
</organism>
<dbReference type="Gene3D" id="3.40.50.10490">
    <property type="entry name" value="Glucose-6-phosphate isomerase like protein, domain 1"/>
    <property type="match status" value="1"/>
</dbReference>
<dbReference type="PROSITE" id="PS51071">
    <property type="entry name" value="HTH_RPIR"/>
    <property type="match status" value="1"/>
</dbReference>
<dbReference type="InterPro" id="IPR036388">
    <property type="entry name" value="WH-like_DNA-bd_sf"/>
</dbReference>
<dbReference type="Gene3D" id="1.10.10.10">
    <property type="entry name" value="Winged helix-like DNA-binding domain superfamily/Winged helix DNA-binding domain"/>
    <property type="match status" value="1"/>
</dbReference>
<dbReference type="RefSeq" id="WP_076614134.1">
    <property type="nucleotide sequence ID" value="NZ_CP019323.1"/>
</dbReference>
<dbReference type="EMBL" id="CP019323">
    <property type="protein sequence ID" value="APX71630.1"/>
    <property type="molecule type" value="Genomic_DNA"/>
</dbReference>
<dbReference type="GO" id="GO:0003700">
    <property type="term" value="F:DNA-binding transcription factor activity"/>
    <property type="evidence" value="ECO:0007669"/>
    <property type="project" value="InterPro"/>
</dbReference>
<gene>
    <name evidence="6" type="ORF">BTM29_03240</name>
</gene>
<dbReference type="CDD" id="cd05013">
    <property type="entry name" value="SIS_RpiR"/>
    <property type="match status" value="1"/>
</dbReference>
<dbReference type="InterPro" id="IPR000281">
    <property type="entry name" value="HTH_RpiR"/>
</dbReference>
<dbReference type="AlphaFoldDB" id="A0A1P8Q194"/>
<dbReference type="PANTHER" id="PTHR30514:SF21">
    <property type="entry name" value="RPIR-FAMILY TRANSCRIPTIONAL REGULATOR"/>
    <property type="match status" value="1"/>
</dbReference>
<dbReference type="Pfam" id="PF01418">
    <property type="entry name" value="HTH_6"/>
    <property type="match status" value="1"/>
</dbReference>
<dbReference type="Proteomes" id="UP000187499">
    <property type="component" value="Chromosome"/>
</dbReference>
<evidence type="ECO:0000313" key="7">
    <source>
        <dbReference type="Proteomes" id="UP000187499"/>
    </source>
</evidence>
<feature type="domain" description="HTH rpiR-type" evidence="4">
    <location>
        <begin position="1"/>
        <end position="77"/>
    </location>
</feature>
<dbReference type="OrthoDB" id="1648815at2"/>
<dbReference type="InterPro" id="IPR047640">
    <property type="entry name" value="RpiR-like"/>
</dbReference>
<keyword evidence="1" id="KW-0805">Transcription regulation</keyword>
<keyword evidence="7" id="KW-1185">Reference proteome</keyword>
<dbReference type="GO" id="GO:0097367">
    <property type="term" value="F:carbohydrate derivative binding"/>
    <property type="evidence" value="ECO:0007669"/>
    <property type="project" value="InterPro"/>
</dbReference>
<dbReference type="InterPro" id="IPR009057">
    <property type="entry name" value="Homeodomain-like_sf"/>
</dbReference>
<feature type="domain" description="SIS" evidence="5">
    <location>
        <begin position="113"/>
        <end position="253"/>
    </location>
</feature>
<evidence type="ECO:0000259" key="4">
    <source>
        <dbReference type="PROSITE" id="PS51071"/>
    </source>
</evidence>
<keyword evidence="2" id="KW-0238">DNA-binding</keyword>
<evidence type="ECO:0000256" key="3">
    <source>
        <dbReference type="ARBA" id="ARBA00023163"/>
    </source>
</evidence>
<evidence type="ECO:0000256" key="2">
    <source>
        <dbReference type="ARBA" id="ARBA00023125"/>
    </source>
</evidence>
<dbReference type="GO" id="GO:0003677">
    <property type="term" value="F:DNA binding"/>
    <property type="evidence" value="ECO:0007669"/>
    <property type="project" value="UniProtKB-KW"/>
</dbReference>
<protein>
    <submittedName>
        <fullName evidence="6">RpiR family transcriptional regulator</fullName>
    </submittedName>
</protein>
<keyword evidence="3" id="KW-0804">Transcription</keyword>
<accession>A0A1P8Q194</accession>
<sequence length="272" mass="30745">MDTLKLVEEKLPTLSRQERKVAMRVIQDPDSVKQMSINTLAKAVGVSNATITRFVKKMDCHNFYDFKLKLTENHSTNSNKVEKGSIPDEVFSFYKHVLNDTWESLDVTSLRTIVDLISKCNRIYIFGIGSSGYTAQEMTQRLLRMGIAAFPMTESHIMYITSGIMGKNDIILALSTSGNTNDLNRAAQAAQLNGTKVIGITGIKKSPLYELSDYPILVKNSNFVDNTRFINSQFAITYALDIITTMLLENKTYSDRMNHTVEMILDNKFRTK</sequence>
<dbReference type="SUPFAM" id="SSF46689">
    <property type="entry name" value="Homeodomain-like"/>
    <property type="match status" value="1"/>
</dbReference>
<dbReference type="PANTHER" id="PTHR30514">
    <property type="entry name" value="GLUCOKINASE"/>
    <property type="match status" value="1"/>
</dbReference>
<evidence type="ECO:0000259" key="5">
    <source>
        <dbReference type="PROSITE" id="PS51464"/>
    </source>
</evidence>
<dbReference type="STRING" id="1847728.BTM29_03240"/>
<evidence type="ECO:0000313" key="6">
    <source>
        <dbReference type="EMBL" id="APX71630.1"/>
    </source>
</evidence>
<dbReference type="InterPro" id="IPR035472">
    <property type="entry name" value="RpiR-like_SIS"/>
</dbReference>
<name>A0A1P8Q194_9LACO</name>
<dbReference type="PROSITE" id="PS51464">
    <property type="entry name" value="SIS"/>
    <property type="match status" value="1"/>
</dbReference>